<dbReference type="EC" id="2.4.-.-" evidence="9"/>
<dbReference type="InterPro" id="IPR050321">
    <property type="entry name" value="Glycosyltr_2/OpgH_subfam"/>
</dbReference>
<dbReference type="Gene3D" id="3.90.550.10">
    <property type="entry name" value="Spore Coat Polysaccharide Biosynthesis Protein SpsA, Chain A"/>
    <property type="match status" value="1"/>
</dbReference>
<protein>
    <submittedName>
        <fullName evidence="9">Glycosyltransferase</fullName>
        <ecNumber evidence="9">2.4.-.-</ecNumber>
    </submittedName>
</protein>
<dbReference type="Proteomes" id="UP001200557">
    <property type="component" value="Unassembled WGS sequence"/>
</dbReference>
<feature type="domain" description="Type II secretion system protein GspE N-terminal" evidence="8">
    <location>
        <begin position="56"/>
        <end position="139"/>
    </location>
</feature>
<feature type="transmembrane region" description="Helical" evidence="7">
    <location>
        <begin position="526"/>
        <end position="547"/>
    </location>
</feature>
<feature type="transmembrane region" description="Helical" evidence="7">
    <location>
        <begin position="194"/>
        <end position="213"/>
    </location>
</feature>
<keyword evidence="4 7" id="KW-0812">Transmembrane</keyword>
<dbReference type="EMBL" id="JAKGAQ010000003">
    <property type="protein sequence ID" value="MCF2871967.1"/>
    <property type="molecule type" value="Genomic_DNA"/>
</dbReference>
<feature type="transmembrane region" description="Helical" evidence="7">
    <location>
        <begin position="482"/>
        <end position="506"/>
    </location>
</feature>
<organism evidence="9 10">
    <name type="scientific">Octadecabacter dasysiphoniae</name>
    <dbReference type="NCBI Taxonomy" id="2909341"/>
    <lineage>
        <taxon>Bacteria</taxon>
        <taxon>Pseudomonadati</taxon>
        <taxon>Pseudomonadota</taxon>
        <taxon>Alphaproteobacteria</taxon>
        <taxon>Rhodobacterales</taxon>
        <taxon>Roseobacteraceae</taxon>
        <taxon>Octadecabacter</taxon>
    </lineage>
</organism>
<keyword evidence="5 7" id="KW-1133">Transmembrane helix</keyword>
<gene>
    <name evidence="9" type="ORF">L0664_12885</name>
</gene>
<proteinExistence type="predicted"/>
<evidence type="ECO:0000259" key="8">
    <source>
        <dbReference type="Pfam" id="PF05157"/>
    </source>
</evidence>
<dbReference type="GO" id="GO:0016757">
    <property type="term" value="F:glycosyltransferase activity"/>
    <property type="evidence" value="ECO:0007669"/>
    <property type="project" value="UniProtKB-KW"/>
</dbReference>
<evidence type="ECO:0000256" key="3">
    <source>
        <dbReference type="ARBA" id="ARBA00022679"/>
    </source>
</evidence>
<evidence type="ECO:0000256" key="6">
    <source>
        <dbReference type="ARBA" id="ARBA00023136"/>
    </source>
</evidence>
<evidence type="ECO:0000256" key="7">
    <source>
        <dbReference type="SAM" id="Phobius"/>
    </source>
</evidence>
<feature type="transmembrane region" description="Helical" evidence="7">
    <location>
        <begin position="166"/>
        <end position="188"/>
    </location>
</feature>
<dbReference type="Pfam" id="PF13641">
    <property type="entry name" value="Glyco_tranf_2_3"/>
    <property type="match status" value="1"/>
</dbReference>
<dbReference type="InterPro" id="IPR029044">
    <property type="entry name" value="Nucleotide-diphossugar_trans"/>
</dbReference>
<evidence type="ECO:0000256" key="1">
    <source>
        <dbReference type="ARBA" id="ARBA00004141"/>
    </source>
</evidence>
<reference evidence="9 10" key="1">
    <citation type="submission" date="2022-01" db="EMBL/GenBank/DDBJ databases">
        <title>Octadecabacter sp. nov., isolated from a marine alga.</title>
        <authorList>
            <person name="Jin M.S."/>
            <person name="Kim H.M."/>
            <person name="Han D.M."/>
            <person name="Jung J.J."/>
            <person name="Jeon C.O."/>
        </authorList>
    </citation>
    <scope>NUCLEOTIDE SEQUENCE [LARGE SCALE GENOMIC DNA]</scope>
    <source>
        <strain evidence="9 10">G9-8</strain>
    </source>
</reference>
<keyword evidence="3 9" id="KW-0808">Transferase</keyword>
<comment type="caution">
    <text evidence="9">The sequence shown here is derived from an EMBL/GenBank/DDBJ whole genome shotgun (WGS) entry which is preliminary data.</text>
</comment>
<evidence type="ECO:0000313" key="10">
    <source>
        <dbReference type="Proteomes" id="UP001200557"/>
    </source>
</evidence>
<dbReference type="InterPro" id="IPR037257">
    <property type="entry name" value="T2SS_E_N_sf"/>
</dbReference>
<dbReference type="Pfam" id="PF05157">
    <property type="entry name" value="MshEN"/>
    <property type="match status" value="1"/>
</dbReference>
<accession>A0ABS9CY37</accession>
<dbReference type="SUPFAM" id="SSF160246">
    <property type="entry name" value="EspE N-terminal domain-like"/>
    <property type="match status" value="1"/>
</dbReference>
<keyword evidence="10" id="KW-1185">Reference proteome</keyword>
<evidence type="ECO:0000256" key="5">
    <source>
        <dbReference type="ARBA" id="ARBA00022989"/>
    </source>
</evidence>
<dbReference type="PANTHER" id="PTHR43867">
    <property type="entry name" value="CELLULOSE SYNTHASE CATALYTIC SUBUNIT A [UDP-FORMING]"/>
    <property type="match status" value="1"/>
</dbReference>
<dbReference type="RefSeq" id="WP_235226296.1">
    <property type="nucleotide sequence ID" value="NZ_JAKGAQ010000003.1"/>
</dbReference>
<evidence type="ECO:0000256" key="2">
    <source>
        <dbReference type="ARBA" id="ARBA00022676"/>
    </source>
</evidence>
<keyword evidence="2 9" id="KW-0328">Glycosyltransferase</keyword>
<keyword evidence="6 7" id="KW-0472">Membrane</keyword>
<evidence type="ECO:0000256" key="4">
    <source>
        <dbReference type="ARBA" id="ARBA00022692"/>
    </source>
</evidence>
<dbReference type="InterPro" id="IPR007831">
    <property type="entry name" value="T2SS_GspE_N"/>
</dbReference>
<comment type="subcellular location">
    <subcellularLocation>
        <location evidence="1">Membrane</location>
        <topology evidence="1">Multi-pass membrane protein</topology>
    </subcellularLocation>
</comment>
<name>A0ABS9CY37_9RHOB</name>
<sequence>MAKRLAEPFSVADVLTPSGTAAARAHAALDRAQRDDSALRYRPTLIDAQHQAGLVGTSLIDPETHPPDPRLIAQFGAHLCLKHRVLPWRSTAGRVTVLAASPEHFLRVRDALTVIFGRVHLAIVAPDNLDLALSKTCHSALMLNAEMRTVDAESCRNWDAGKAFRWGTAVLAAILACMIIWPTISFFILCGWAVFTLILNTLLKIVAAVFHVFPKPAKPVPANPELVHLPTVTILVPLFRERDIAGALVSRLSKLDYPTDRLDVCLVLEADDGTTQDALAATQLPHWMRAIRVPLGTLQTKPRALNYALSFAKGSIIGVYDAEDAPAPDQIHVVVNRFAQTGPDVACLQGRLDFYNSHSNWLARCFTVEYATWFRIILPGLERLKLAIPLGGTTLFFRRDTLEKLGGWDAHNVTEDADLGIRLARHGYRTEIIDTVTQEEANARAWPWVKQRSRWLKGYAITYGVHMRNPLKLWRDLGAWRFFGVQLLFAGTITQFLLAPLLWSFWLMLFGVPHPLDGVLSQPVALTFAAIFLLSEIVGITVSAIAVTSAKKPDLIKWTPTLHFYFPLAALAAYKGIIELATKPFYWDKTTHGIFAATGAAEPDQPVVNAPPRPLPHPVAAE</sequence>
<dbReference type="SUPFAM" id="SSF53448">
    <property type="entry name" value="Nucleotide-diphospho-sugar transferases"/>
    <property type="match status" value="1"/>
</dbReference>
<dbReference type="PANTHER" id="PTHR43867:SF2">
    <property type="entry name" value="CELLULOSE SYNTHASE CATALYTIC SUBUNIT A [UDP-FORMING]"/>
    <property type="match status" value="1"/>
</dbReference>
<evidence type="ECO:0000313" key="9">
    <source>
        <dbReference type="EMBL" id="MCF2871967.1"/>
    </source>
</evidence>